<evidence type="ECO:0000259" key="9">
    <source>
        <dbReference type="PROSITE" id="PS51312"/>
    </source>
</evidence>
<dbReference type="InterPro" id="IPR052070">
    <property type="entry name" value="ESCRT-I_UEV_domain"/>
</dbReference>
<dbReference type="SUPFAM" id="SSF101447">
    <property type="entry name" value="Formin homology 2 domain (FH2 domain)"/>
    <property type="match status" value="1"/>
</dbReference>
<dbReference type="GO" id="GO:0006886">
    <property type="term" value="P:intracellular protein transport"/>
    <property type="evidence" value="ECO:0007669"/>
    <property type="project" value="UniProtKB-ARBA"/>
</dbReference>
<comment type="similarity">
    <text evidence="2">Belongs to the ubiquitin-conjugating enzyme family. UEV subfamily.</text>
</comment>
<dbReference type="InterPro" id="IPR017916">
    <property type="entry name" value="SB_dom"/>
</dbReference>
<evidence type="ECO:0000256" key="7">
    <source>
        <dbReference type="PROSITE-ProRule" id="PRU00644"/>
    </source>
</evidence>
<protein>
    <recommendedName>
        <fullName evidence="13">UEV domain-containing protein</fullName>
    </recommendedName>
</protein>
<evidence type="ECO:0000256" key="4">
    <source>
        <dbReference type="ARBA" id="ARBA00022753"/>
    </source>
</evidence>
<evidence type="ECO:0000256" key="1">
    <source>
        <dbReference type="ARBA" id="ARBA00004177"/>
    </source>
</evidence>
<dbReference type="PANTHER" id="PTHR23306:SF3">
    <property type="entry name" value="TUMOR SUPPRESSOR PROTEIN 101"/>
    <property type="match status" value="1"/>
</dbReference>
<dbReference type="Proteomes" id="UP000629468">
    <property type="component" value="Unassembled WGS sequence"/>
</dbReference>
<dbReference type="SUPFAM" id="SSF140111">
    <property type="entry name" value="Endosomal sorting complex assembly domain"/>
    <property type="match status" value="1"/>
</dbReference>
<keyword evidence="5 7" id="KW-0653">Protein transport</keyword>
<dbReference type="InterPro" id="IPR037202">
    <property type="entry name" value="ESCRT_assembly_dom"/>
</dbReference>
<feature type="compositionally biased region" description="Pro residues" evidence="8">
    <location>
        <begin position="187"/>
        <end position="216"/>
    </location>
</feature>
<dbReference type="PANTHER" id="PTHR23306">
    <property type="entry name" value="TUMOR SUSCEPTIBILITY GENE 101 PROTEIN-RELATED"/>
    <property type="match status" value="1"/>
</dbReference>
<name>A0A8H7F6G2_AGABI</name>
<evidence type="ECO:0008006" key="13">
    <source>
        <dbReference type="Google" id="ProtNLM"/>
    </source>
</evidence>
<evidence type="ECO:0000256" key="5">
    <source>
        <dbReference type="ARBA" id="ARBA00022927"/>
    </source>
</evidence>
<dbReference type="GO" id="GO:0072666">
    <property type="term" value="P:establishment of protein localization to vacuole"/>
    <property type="evidence" value="ECO:0007669"/>
    <property type="project" value="UniProtKB-ARBA"/>
</dbReference>
<keyword evidence="3 7" id="KW-0813">Transport</keyword>
<dbReference type="PROSITE" id="PS51312">
    <property type="entry name" value="SB"/>
    <property type="match status" value="1"/>
</dbReference>
<dbReference type="GO" id="GO:0043162">
    <property type="term" value="P:ubiquitin-dependent protein catabolic process via the multivesicular body sorting pathway"/>
    <property type="evidence" value="ECO:0007669"/>
    <property type="project" value="UniProtKB-ARBA"/>
</dbReference>
<comment type="caution">
    <text evidence="11">The sequence shown here is derived from an EMBL/GenBank/DDBJ whole genome shotgun (WGS) entry which is preliminary data.</text>
</comment>
<dbReference type="Gene3D" id="6.10.140.820">
    <property type="match status" value="1"/>
</dbReference>
<sequence>MSLIQHWLRDKAAPYSSADRVYTDIDAALSRFVALRPKLDVYTFDDGRSHLLLCVHGLLPISYRNASYNIPIAVWITREYPRHPPIAYVVPSTDLVVKASRAVDVSGRCNLEYMQQWERKSEGCSLSALLDAMQDLFSREPPLYAKPRAAPSLSPPPALPPKPSSVPVSPPPLPPHLPSPNILTLAPPVPPPPPPPPPPLPVAQPALQPPRSPPRPTLSSAPAPNLLDEDAPDASLPGAPPAPPRPPNPETLRLHSQVHAKLTSEFNSLAQAMTLDAEKLRAHQTDLLAGEPAIRDEMARLEAVRAVCRSVADKTRRAVNLAESNVAELRRKGEPEVDELVCATSIVHDQLINLVAEDNAIEDTIYHLHRALNSGRIDLDKFLRATRALAEEQFTKRALIYKIQIGLGAVTSSS</sequence>
<dbReference type="PROSITE" id="PS51322">
    <property type="entry name" value="UEV"/>
    <property type="match status" value="1"/>
</dbReference>
<organism evidence="11 12">
    <name type="scientific">Agaricus bisporus var. burnettii</name>
    <dbReference type="NCBI Taxonomy" id="192524"/>
    <lineage>
        <taxon>Eukaryota</taxon>
        <taxon>Fungi</taxon>
        <taxon>Dikarya</taxon>
        <taxon>Basidiomycota</taxon>
        <taxon>Agaricomycotina</taxon>
        <taxon>Agaricomycetes</taxon>
        <taxon>Agaricomycetidae</taxon>
        <taxon>Agaricales</taxon>
        <taxon>Agaricineae</taxon>
        <taxon>Agaricaceae</taxon>
        <taxon>Agaricus</taxon>
    </lineage>
</organism>
<accession>A0A8H7F6G2</accession>
<feature type="domain" description="UEV" evidence="10">
    <location>
        <begin position="2"/>
        <end position="147"/>
    </location>
</feature>
<dbReference type="Pfam" id="PF05743">
    <property type="entry name" value="UEV"/>
    <property type="match status" value="1"/>
</dbReference>
<evidence type="ECO:0000256" key="6">
    <source>
        <dbReference type="ARBA" id="ARBA00023054"/>
    </source>
</evidence>
<proteinExistence type="inferred from homology"/>
<dbReference type="Pfam" id="PF09454">
    <property type="entry name" value="Vps23_core"/>
    <property type="match status" value="1"/>
</dbReference>
<feature type="region of interest" description="Disordered" evidence="8">
    <location>
        <begin position="147"/>
        <end position="252"/>
    </location>
</feature>
<dbReference type="GO" id="GO:0043130">
    <property type="term" value="F:ubiquitin binding"/>
    <property type="evidence" value="ECO:0007669"/>
    <property type="project" value="TreeGrafter"/>
</dbReference>
<dbReference type="SUPFAM" id="SSF54495">
    <property type="entry name" value="UBC-like"/>
    <property type="match status" value="1"/>
</dbReference>
<evidence type="ECO:0000313" key="11">
    <source>
        <dbReference type="EMBL" id="KAF7778757.1"/>
    </source>
</evidence>
<dbReference type="AlphaFoldDB" id="A0A8H7F6G2"/>
<feature type="compositionally biased region" description="Pro residues" evidence="8">
    <location>
        <begin position="238"/>
        <end position="249"/>
    </location>
</feature>
<reference evidence="11 12" key="1">
    <citation type="journal article" name="Sci. Rep.">
        <title>Telomere-to-telomere assembled and centromere annotated genomes of the two main subspecies of the button mushroom Agaricus bisporus reveal especially polymorphic chromosome ends.</title>
        <authorList>
            <person name="Sonnenberg A.S.M."/>
            <person name="Sedaghat-Telgerd N."/>
            <person name="Lavrijssen B."/>
            <person name="Ohm R.A."/>
            <person name="Hendrickx P.M."/>
            <person name="Scholtmeijer K."/>
            <person name="Baars J.J.P."/>
            <person name="van Peer A."/>
        </authorList>
    </citation>
    <scope>NUCLEOTIDE SEQUENCE [LARGE SCALE GENOMIC DNA]</scope>
    <source>
        <strain evidence="11 12">H119_p4</strain>
    </source>
</reference>
<dbReference type="CDD" id="cd11685">
    <property type="entry name" value="UEV_TSG101-like"/>
    <property type="match status" value="1"/>
</dbReference>
<evidence type="ECO:0000259" key="10">
    <source>
        <dbReference type="PROSITE" id="PS51322"/>
    </source>
</evidence>
<dbReference type="Gene3D" id="3.10.110.10">
    <property type="entry name" value="Ubiquitin Conjugating Enzyme"/>
    <property type="match status" value="1"/>
</dbReference>
<evidence type="ECO:0000256" key="8">
    <source>
        <dbReference type="SAM" id="MobiDB-lite"/>
    </source>
</evidence>
<comment type="subcellular location">
    <subcellularLocation>
        <location evidence="1">Endosome</location>
    </subcellularLocation>
</comment>
<evidence type="ECO:0000313" key="12">
    <source>
        <dbReference type="Proteomes" id="UP000629468"/>
    </source>
</evidence>
<dbReference type="InterPro" id="IPR008883">
    <property type="entry name" value="UEV_N"/>
</dbReference>
<feature type="compositionally biased region" description="Pro residues" evidence="8">
    <location>
        <begin position="153"/>
        <end position="178"/>
    </location>
</feature>
<keyword evidence="6" id="KW-0175">Coiled coil</keyword>
<feature type="domain" description="SB" evidence="9">
    <location>
        <begin position="345"/>
        <end position="413"/>
    </location>
</feature>
<keyword evidence="4" id="KW-0967">Endosome</keyword>
<dbReference type="EMBL" id="JABXXO010000004">
    <property type="protein sequence ID" value="KAF7778757.1"/>
    <property type="molecule type" value="Genomic_DNA"/>
</dbReference>
<evidence type="ECO:0000256" key="3">
    <source>
        <dbReference type="ARBA" id="ARBA00022448"/>
    </source>
</evidence>
<dbReference type="GO" id="GO:0000813">
    <property type="term" value="C:ESCRT I complex"/>
    <property type="evidence" value="ECO:0007669"/>
    <property type="project" value="TreeGrafter"/>
</dbReference>
<dbReference type="InterPro" id="IPR016135">
    <property type="entry name" value="UBQ-conjugating_enzyme/RWD"/>
</dbReference>
<gene>
    <name evidence="11" type="ORF">Agabi119p4_3102</name>
</gene>
<evidence type="ECO:0000256" key="2">
    <source>
        <dbReference type="ARBA" id="ARBA00009594"/>
    </source>
</evidence>